<evidence type="ECO:0000313" key="7">
    <source>
        <dbReference type="EMBL" id="KAA0150804.1"/>
    </source>
</evidence>
<feature type="transmembrane region" description="Helical" evidence="6">
    <location>
        <begin position="114"/>
        <end position="133"/>
    </location>
</feature>
<evidence type="ECO:0000256" key="5">
    <source>
        <dbReference type="ARBA" id="ARBA00023136"/>
    </source>
</evidence>
<dbReference type="EMBL" id="VLTO01000017">
    <property type="protein sequence ID" value="KAA0175025.1"/>
    <property type="molecule type" value="Genomic_DNA"/>
</dbReference>
<feature type="transmembrane region" description="Helical" evidence="6">
    <location>
        <begin position="211"/>
        <end position="238"/>
    </location>
</feature>
<feature type="transmembrane region" description="Helical" evidence="6">
    <location>
        <begin position="385"/>
        <end position="404"/>
    </location>
</feature>
<comment type="similarity">
    <text evidence="2 6">Belongs to the CTL (choline transporter-like) family.</text>
</comment>
<gene>
    <name evidence="9" type="ORF">FNF27_03556</name>
    <name evidence="8" type="ORF">FNF29_02248</name>
    <name evidence="7" type="ORF">FNF31_06952</name>
</gene>
<accession>A0A5A8CPS5</accession>
<feature type="transmembrane region" description="Helical" evidence="6">
    <location>
        <begin position="33"/>
        <end position="54"/>
    </location>
</feature>
<feature type="transmembrane region" description="Helical" evidence="6">
    <location>
        <begin position="428"/>
        <end position="448"/>
    </location>
</feature>
<evidence type="ECO:0000313" key="10">
    <source>
        <dbReference type="Proteomes" id="UP000322899"/>
    </source>
</evidence>
<dbReference type="AlphaFoldDB" id="A0A5A8CPS5"/>
<dbReference type="PANTHER" id="PTHR12385">
    <property type="entry name" value="CHOLINE TRANSPORTER-LIKE (SLC FAMILY 44)"/>
    <property type="match status" value="1"/>
</dbReference>
<sequence>MAHPDAGLLAADPYADGAVPPRVEVKNRPLRNVAALGVFGLFVIVNVGLGISTLTNVATPVTLAEEFNSCVATAGSDQHTLDIDKVKQGTSEFINELNDFIDQFSIPAVSGNPGIFAGLSIAAVALAGTWVYLMYRATSAMVWGTLILNVVLTAAVAVYMAVSEFGTMESAAVWAVLAVVQAAALFYLRANINMTAGILKLAMTALRDFPSLMLASILINVLVMACYVMQVAFIVAAVGNVTPIPVLGADIYDNDVPFATNDDISFTAKYCVFGRSKAAQATMVVAIISLLWISATLEAVRMAIASAVFGTFYYFAPDDPSKPNNIVCLATTWAFTRQLGTHTLSGLVLAAVEALRRAARVRGGGLAGAILRCLLLIVLRCIRTLTRFLVVMTGLTGLGFWESAKRTMTIMREAFIDGYITSRLANRVLWLSGFVFSVVFGVIAWVSVDSQSLANQWPLAFVMIACIISPIVGIAMALLFSTILNGDLFNSPIDGLIAGLLFGSIAHALMRFMEQLILDLVDAAFMCFAIDTHNGIISPRGEVVHRFMGATFGDQLTDSAKAQPTVAAGAKGPTPDVMPPPVAGAAAVSTHKYNA</sequence>
<feature type="transmembrane region" description="Helical" evidence="6">
    <location>
        <begin position="171"/>
        <end position="190"/>
    </location>
</feature>
<dbReference type="EMBL" id="VLTN01000010">
    <property type="protein sequence ID" value="KAA0154719.1"/>
    <property type="molecule type" value="Genomic_DNA"/>
</dbReference>
<dbReference type="Proteomes" id="UP000325113">
    <property type="component" value="Unassembled WGS sequence"/>
</dbReference>
<feature type="transmembrane region" description="Helical" evidence="6">
    <location>
        <begin position="361"/>
        <end position="379"/>
    </location>
</feature>
<evidence type="ECO:0000313" key="8">
    <source>
        <dbReference type="EMBL" id="KAA0154719.1"/>
    </source>
</evidence>
<protein>
    <recommendedName>
        <fullName evidence="6">Choline transporter-like protein</fullName>
    </recommendedName>
</protein>
<evidence type="ECO:0000256" key="4">
    <source>
        <dbReference type="ARBA" id="ARBA00022989"/>
    </source>
</evidence>
<feature type="transmembrane region" description="Helical" evidence="6">
    <location>
        <begin position="496"/>
        <end position="513"/>
    </location>
</feature>
<dbReference type="EMBL" id="VLTM01000120">
    <property type="protein sequence ID" value="KAA0150804.1"/>
    <property type="molecule type" value="Genomic_DNA"/>
</dbReference>
<dbReference type="Proteomes" id="UP000323011">
    <property type="component" value="Unassembled WGS sequence"/>
</dbReference>
<proteinExistence type="inferred from homology"/>
<dbReference type="Proteomes" id="UP000322899">
    <property type="component" value="Unassembled WGS sequence"/>
</dbReference>
<dbReference type="GO" id="GO:0005886">
    <property type="term" value="C:plasma membrane"/>
    <property type="evidence" value="ECO:0007669"/>
    <property type="project" value="UniProtKB-SubCell"/>
</dbReference>
<evidence type="ECO:0000256" key="1">
    <source>
        <dbReference type="ARBA" id="ARBA00004141"/>
    </source>
</evidence>
<keyword evidence="3 6" id="KW-0812">Transmembrane</keyword>
<feature type="transmembrane region" description="Helical" evidence="6">
    <location>
        <begin position="140"/>
        <end position="159"/>
    </location>
</feature>
<evidence type="ECO:0000256" key="6">
    <source>
        <dbReference type="RuleBase" id="RU368066"/>
    </source>
</evidence>
<evidence type="ECO:0000313" key="12">
    <source>
        <dbReference type="Proteomes" id="UP000325113"/>
    </source>
</evidence>
<evidence type="ECO:0000313" key="9">
    <source>
        <dbReference type="EMBL" id="KAA0175025.1"/>
    </source>
</evidence>
<dbReference type="InterPro" id="IPR007603">
    <property type="entry name" value="Choline_transptr-like"/>
</dbReference>
<reference evidence="10 11" key="1">
    <citation type="submission" date="2019-07" db="EMBL/GenBank/DDBJ databases">
        <title>Genomes of Cafeteria roenbergensis.</title>
        <authorList>
            <person name="Fischer M.G."/>
            <person name="Hackl T."/>
            <person name="Roman M."/>
        </authorList>
    </citation>
    <scope>NUCLEOTIDE SEQUENCE [LARGE SCALE GENOMIC DNA]</scope>
    <source>
        <strain evidence="8 11">BVI</strain>
        <strain evidence="7 12">Cflag</strain>
        <strain evidence="9 10">E4-10P</strain>
    </source>
</reference>
<name>A0A5A8CPS5_CAFRO</name>
<keyword evidence="4 6" id="KW-1133">Transmembrane helix</keyword>
<comment type="function">
    <text evidence="6">Choline transporter.</text>
</comment>
<organism evidence="8 11">
    <name type="scientific">Cafeteria roenbergensis</name>
    <name type="common">Marine flagellate</name>
    <dbReference type="NCBI Taxonomy" id="33653"/>
    <lineage>
        <taxon>Eukaryota</taxon>
        <taxon>Sar</taxon>
        <taxon>Stramenopiles</taxon>
        <taxon>Bigyra</taxon>
        <taxon>Opalozoa</taxon>
        <taxon>Bicosoecida</taxon>
        <taxon>Cafeteriaceae</taxon>
        <taxon>Cafeteria</taxon>
    </lineage>
</organism>
<evidence type="ECO:0000313" key="11">
    <source>
        <dbReference type="Proteomes" id="UP000323011"/>
    </source>
</evidence>
<comment type="subcellular location">
    <subcellularLocation>
        <location evidence="6">Cell membrane</location>
        <topology evidence="6">Multi-pass membrane protein</topology>
    </subcellularLocation>
    <subcellularLocation>
        <location evidence="1">Membrane</location>
        <topology evidence="1">Multi-pass membrane protein</topology>
    </subcellularLocation>
</comment>
<evidence type="ECO:0000256" key="2">
    <source>
        <dbReference type="ARBA" id="ARBA00007168"/>
    </source>
</evidence>
<feature type="transmembrane region" description="Helical" evidence="6">
    <location>
        <begin position="460"/>
        <end position="484"/>
    </location>
</feature>
<dbReference type="OrthoDB" id="431402at2759"/>
<dbReference type="PANTHER" id="PTHR12385:SF98">
    <property type="entry name" value="CHOLINE TRANSPORTER-LIKE PROTEIN"/>
    <property type="match status" value="1"/>
</dbReference>
<keyword evidence="5 6" id="KW-0472">Membrane</keyword>
<keyword evidence="11" id="KW-1185">Reference proteome</keyword>
<dbReference type="Pfam" id="PF04515">
    <property type="entry name" value="Choline_transpo"/>
    <property type="match status" value="1"/>
</dbReference>
<evidence type="ECO:0000256" key="3">
    <source>
        <dbReference type="ARBA" id="ARBA00022692"/>
    </source>
</evidence>
<dbReference type="GO" id="GO:0022857">
    <property type="term" value="F:transmembrane transporter activity"/>
    <property type="evidence" value="ECO:0007669"/>
    <property type="project" value="UniProtKB-UniRule"/>
</dbReference>
<feature type="transmembrane region" description="Helical" evidence="6">
    <location>
        <begin position="283"/>
        <end position="316"/>
    </location>
</feature>
<comment type="caution">
    <text evidence="8">The sequence shown here is derived from an EMBL/GenBank/DDBJ whole genome shotgun (WGS) entry which is preliminary data.</text>
</comment>